<sequence length="124" mass="13777">MIRSGGAQALRVGSKHLNPARISAFAGFLEPASRLRATLPAPSLRARQLFSASRPLLLEKQPGAPTPDAPKKPDRWEELGISKNMKILLLVIFTILGTIETWVWTKGILRWYYGAPKEEEEGVE</sequence>
<gene>
    <name evidence="2" type="ORF">B0H16DRAFT_1898129</name>
</gene>
<comment type="caution">
    <text evidence="2">The sequence shown here is derived from an EMBL/GenBank/DDBJ whole genome shotgun (WGS) entry which is preliminary data.</text>
</comment>
<proteinExistence type="predicted"/>
<keyword evidence="3" id="KW-1185">Reference proteome</keyword>
<dbReference type="Proteomes" id="UP001215598">
    <property type="component" value="Unassembled WGS sequence"/>
</dbReference>
<reference evidence="2" key="1">
    <citation type="submission" date="2023-03" db="EMBL/GenBank/DDBJ databases">
        <title>Massive genome expansion in bonnet fungi (Mycena s.s.) driven by repeated elements and novel gene families across ecological guilds.</title>
        <authorList>
            <consortium name="Lawrence Berkeley National Laboratory"/>
            <person name="Harder C.B."/>
            <person name="Miyauchi S."/>
            <person name="Viragh M."/>
            <person name="Kuo A."/>
            <person name="Thoen E."/>
            <person name="Andreopoulos B."/>
            <person name="Lu D."/>
            <person name="Skrede I."/>
            <person name="Drula E."/>
            <person name="Henrissat B."/>
            <person name="Morin E."/>
            <person name="Kohler A."/>
            <person name="Barry K."/>
            <person name="LaButti K."/>
            <person name="Morin E."/>
            <person name="Salamov A."/>
            <person name="Lipzen A."/>
            <person name="Mereny Z."/>
            <person name="Hegedus B."/>
            <person name="Baldrian P."/>
            <person name="Stursova M."/>
            <person name="Weitz H."/>
            <person name="Taylor A."/>
            <person name="Grigoriev I.V."/>
            <person name="Nagy L.G."/>
            <person name="Martin F."/>
            <person name="Kauserud H."/>
        </authorList>
    </citation>
    <scope>NUCLEOTIDE SEQUENCE</scope>
    <source>
        <strain evidence="2">CBHHK182m</strain>
    </source>
</reference>
<accession>A0AAD7MHE3</accession>
<protein>
    <submittedName>
        <fullName evidence="2">Uncharacterized protein</fullName>
    </submittedName>
</protein>
<keyword evidence="1" id="KW-0812">Transmembrane</keyword>
<dbReference type="EMBL" id="JARKIB010000283">
    <property type="protein sequence ID" value="KAJ7717012.1"/>
    <property type="molecule type" value="Genomic_DNA"/>
</dbReference>
<feature type="transmembrane region" description="Helical" evidence="1">
    <location>
        <begin position="87"/>
        <end position="105"/>
    </location>
</feature>
<name>A0AAD7MHE3_9AGAR</name>
<evidence type="ECO:0000256" key="1">
    <source>
        <dbReference type="SAM" id="Phobius"/>
    </source>
</evidence>
<evidence type="ECO:0000313" key="3">
    <source>
        <dbReference type="Proteomes" id="UP001215598"/>
    </source>
</evidence>
<keyword evidence="1" id="KW-0472">Membrane</keyword>
<organism evidence="2 3">
    <name type="scientific">Mycena metata</name>
    <dbReference type="NCBI Taxonomy" id="1033252"/>
    <lineage>
        <taxon>Eukaryota</taxon>
        <taxon>Fungi</taxon>
        <taxon>Dikarya</taxon>
        <taxon>Basidiomycota</taxon>
        <taxon>Agaricomycotina</taxon>
        <taxon>Agaricomycetes</taxon>
        <taxon>Agaricomycetidae</taxon>
        <taxon>Agaricales</taxon>
        <taxon>Marasmiineae</taxon>
        <taxon>Mycenaceae</taxon>
        <taxon>Mycena</taxon>
    </lineage>
</organism>
<dbReference type="AlphaFoldDB" id="A0AAD7MHE3"/>
<keyword evidence="1" id="KW-1133">Transmembrane helix</keyword>
<evidence type="ECO:0000313" key="2">
    <source>
        <dbReference type="EMBL" id="KAJ7717012.1"/>
    </source>
</evidence>